<protein>
    <submittedName>
        <fullName evidence="2">Uncharacterized protein</fullName>
    </submittedName>
</protein>
<dbReference type="Proteomes" id="UP001589587">
    <property type="component" value="Unassembled WGS sequence"/>
</dbReference>
<evidence type="ECO:0000313" key="2">
    <source>
        <dbReference type="EMBL" id="MFB9781710.1"/>
    </source>
</evidence>
<reference evidence="2 3" key="1">
    <citation type="submission" date="2024-09" db="EMBL/GenBank/DDBJ databases">
        <authorList>
            <person name="Sun Q."/>
            <person name="Mori K."/>
        </authorList>
    </citation>
    <scope>NUCLEOTIDE SEQUENCE [LARGE SCALE GENOMIC DNA]</scope>
    <source>
        <strain evidence="2 3">JCM 11411</strain>
    </source>
</reference>
<accession>A0ABV5XGV3</accession>
<comment type="caution">
    <text evidence="2">The sequence shown here is derived from an EMBL/GenBank/DDBJ whole genome shotgun (WGS) entry which is preliminary data.</text>
</comment>
<feature type="region of interest" description="Disordered" evidence="1">
    <location>
        <begin position="1"/>
        <end position="20"/>
    </location>
</feature>
<evidence type="ECO:0000256" key="1">
    <source>
        <dbReference type="SAM" id="MobiDB-lite"/>
    </source>
</evidence>
<gene>
    <name evidence="2" type="ORF">ACFFQ6_18615</name>
</gene>
<organism evidence="2 3">
    <name type="scientific">Rhodococcus baikonurensis</name>
    <dbReference type="NCBI Taxonomy" id="172041"/>
    <lineage>
        <taxon>Bacteria</taxon>
        <taxon>Bacillati</taxon>
        <taxon>Actinomycetota</taxon>
        <taxon>Actinomycetes</taxon>
        <taxon>Mycobacteriales</taxon>
        <taxon>Nocardiaceae</taxon>
        <taxon>Rhodococcus</taxon>
        <taxon>Rhodococcus erythropolis group</taxon>
    </lineage>
</organism>
<keyword evidence="3" id="KW-1185">Reference proteome</keyword>
<dbReference type="EMBL" id="JBHMAS010000049">
    <property type="protein sequence ID" value="MFB9781710.1"/>
    <property type="molecule type" value="Genomic_DNA"/>
</dbReference>
<dbReference type="GeneID" id="93800629"/>
<name>A0ABV5XGV3_9NOCA</name>
<evidence type="ECO:0000313" key="3">
    <source>
        <dbReference type="Proteomes" id="UP001589587"/>
    </source>
</evidence>
<sequence>MVVDTQKRPHPTPPSEILTAGSAFATSGGATGESAQFLAAFVGTRVG</sequence>
<proteinExistence type="predicted"/>
<dbReference type="RefSeq" id="WP_172436752.1">
    <property type="nucleotide sequence ID" value="NZ_JBEUOO010000023.1"/>
</dbReference>